<dbReference type="PANTHER" id="PTHR47396">
    <property type="entry name" value="TYPE I RESTRICTION ENZYME ECOKI R PROTEIN"/>
    <property type="match status" value="1"/>
</dbReference>
<dbReference type="GO" id="GO:0005829">
    <property type="term" value="C:cytosol"/>
    <property type="evidence" value="ECO:0007669"/>
    <property type="project" value="TreeGrafter"/>
</dbReference>
<gene>
    <name evidence="2" type="ordered locus">Desac_2435</name>
</gene>
<dbReference type="REBASE" id="34408">
    <property type="entry name" value="Dac11109IP"/>
</dbReference>
<dbReference type="InterPro" id="IPR027417">
    <property type="entry name" value="P-loop_NTPase"/>
</dbReference>
<accession>F2NDI0</accession>
<evidence type="ECO:0000313" key="2">
    <source>
        <dbReference type="EMBL" id="AEB10256.1"/>
    </source>
</evidence>
<dbReference type="GO" id="GO:0003677">
    <property type="term" value="F:DNA binding"/>
    <property type="evidence" value="ECO:0007669"/>
    <property type="project" value="InterPro"/>
</dbReference>
<feature type="domain" description="Helicase/UvrB N-terminal" evidence="1">
    <location>
        <begin position="103"/>
        <end position="344"/>
    </location>
</feature>
<dbReference type="OrthoDB" id="9803459at2"/>
<organism evidence="2 3">
    <name type="scientific">Desulfobacca acetoxidans (strain ATCC 700848 / DSM 11109 / ASRB2)</name>
    <dbReference type="NCBI Taxonomy" id="880072"/>
    <lineage>
        <taxon>Bacteria</taxon>
        <taxon>Pseudomonadati</taxon>
        <taxon>Thermodesulfobacteriota</taxon>
        <taxon>Desulfobaccia</taxon>
        <taxon>Desulfobaccales</taxon>
        <taxon>Desulfobaccaceae</taxon>
        <taxon>Desulfobacca</taxon>
    </lineage>
</organism>
<dbReference type="HOGENOM" id="CLU_008785_0_0_7"/>
<name>F2NDI0_DESAR</name>
<dbReference type="Proteomes" id="UP000000483">
    <property type="component" value="Chromosome"/>
</dbReference>
<evidence type="ECO:0000313" key="3">
    <source>
        <dbReference type="Proteomes" id="UP000000483"/>
    </source>
</evidence>
<proteinExistence type="predicted"/>
<dbReference type="InterPro" id="IPR050742">
    <property type="entry name" value="Helicase_Restrict-Modif_Enz"/>
</dbReference>
<dbReference type="GO" id="GO:0005524">
    <property type="term" value="F:ATP binding"/>
    <property type="evidence" value="ECO:0007669"/>
    <property type="project" value="InterPro"/>
</dbReference>
<dbReference type="PANTHER" id="PTHR47396:SF1">
    <property type="entry name" value="ATP-DEPENDENT HELICASE IRC3-RELATED"/>
    <property type="match status" value="1"/>
</dbReference>
<dbReference type="eggNOG" id="COG1061">
    <property type="taxonomic scope" value="Bacteria"/>
</dbReference>
<sequence>MAFEVNEKNLAALEPLFNPWEEPLRHRLPNPMPGGPAIIQPGRRPSKCSLVRSIRAEVDGWRQGGYAGVSQTSRTLLTYWFSTEHEIRDEAGNAIPFRYHWAQREAIETIIYLYELRNIKSLAEMMTEFGGGSLNDLALGLNPEEDRWPRNCCKVATGGGKTKVMSLAIVWSYFHRLYEPGSDLARHFVIIAPNLTVYERLKDDFENCVVFYHDPLLPEEWKSDFQVQVVLQDEPGGASTGGAVYLTNIHRLYESRVNGGGTEAEGVAAIFGPPVKRAQALDTGAALRERITRHPRLMVLNDEAHHLHDPDLAWNKAIEALHRQSVSRGNGGVCLQLDFTATPKHTNGELFHHIVCDFPLGEAVDAGIVKVPVLGESDELVERGNKRTPARQRYANHLNLGYQRYEKTYAEWNRVRKPILFVMTEDAQAANEIADYLDSDTFPLLKGRVLNIHTRLKGKVKTVKRGGREIKEFVENETAMKPDDLRALREMSRELDAKDSKFRCVVSVMMLREGWDVRNVTTIVPLRPYSAKAGILPEQTLGRGLRRMFPAAGIPEMVTVVHHPAFRKLYEEELAQEGVDIGYLPIREVFKQTVTIFVDRANKPVADLEIELPLISDAVETIAELQGLTFAAVRRYFQERYSPLPVGRRKTGPVEYKERHLFTDEVVARMQLDAGLLTNAWSAAGYFAQMLGRACRLSNPHQILTPLVEEFLGKVLFEREVDLFSGEVDHRMREVDVMEHVRATFTPLILSRTVKKKERQRISRGQRLSTWKPYQASSTEKRPAVTARRTMFNLAPCENEFEQEFADFCDFADDIRAFAKNAGPQKLMIDYLKPDGHRAHYIPDFFVGLKEGDYLLVELKGKQDNLVPLKARTAVEWCRAASQGKVRWRYLYVPYYLFQQSAPATLEELRRACEPSLKTLLDEEKSRQARLPLEEATAQQEAEDRFTAVLQQAGMSSAPAALADSLRQAVHLLDYAVRAGMQDLSHAFQPLLRPLDEYAIKLLENRLRPCLPPDTASQWAYFSPYLEDLPKKEQMLLSRYQKYLRGYLVFGRPIFKVGLLLYCIDYAQGGGHRTGGVWADVEKCFADQAMAELFTILKPVTAFRNTRVAHVETKLDNPDEAWKAMVDWCRCLGRMAGLTYG</sequence>
<dbReference type="RefSeq" id="WP_013707365.1">
    <property type="nucleotide sequence ID" value="NC_015388.1"/>
</dbReference>
<dbReference type="Gene3D" id="3.40.50.300">
    <property type="entry name" value="P-loop containing nucleotide triphosphate hydrolases"/>
    <property type="match status" value="2"/>
</dbReference>
<reference evidence="3" key="2">
    <citation type="submission" date="2011-03" db="EMBL/GenBank/DDBJ databases">
        <title>The complete genome of Desulfobacca acetoxidans DSM 11109.</title>
        <authorList>
            <consortium name="US DOE Joint Genome Institute (JGI-PGF)"/>
            <person name="Lucas S."/>
            <person name="Copeland A."/>
            <person name="Lapidus A."/>
            <person name="Bruce D."/>
            <person name="Goodwin L."/>
            <person name="Pitluck S."/>
            <person name="Peters L."/>
            <person name="Kyrpides N."/>
            <person name="Mavromatis K."/>
            <person name="Ivanova N."/>
            <person name="Ovchinnikova G."/>
            <person name="Teshima H."/>
            <person name="Detter J.C."/>
            <person name="Han C."/>
            <person name="Land M."/>
            <person name="Hauser L."/>
            <person name="Markowitz V."/>
            <person name="Cheng J.-F."/>
            <person name="Hugenholtz P."/>
            <person name="Woyke T."/>
            <person name="Wu D."/>
            <person name="Spring S."/>
            <person name="Schueler E."/>
            <person name="Brambilla E."/>
            <person name="Klenk H.-P."/>
            <person name="Eisen J.A."/>
        </authorList>
    </citation>
    <scope>NUCLEOTIDE SEQUENCE [LARGE SCALE GENOMIC DNA]</scope>
    <source>
        <strain evidence="3">ATCC 700848 / DSM 11109 / ASRB2</strain>
    </source>
</reference>
<dbReference type="SUPFAM" id="SSF52540">
    <property type="entry name" value="P-loop containing nucleoside triphosphate hydrolases"/>
    <property type="match status" value="2"/>
</dbReference>
<evidence type="ECO:0000259" key="1">
    <source>
        <dbReference type="Pfam" id="PF04851"/>
    </source>
</evidence>
<protein>
    <submittedName>
        <fullName evidence="2">Type III restriction protein res subunit</fullName>
    </submittedName>
</protein>
<dbReference type="AlphaFoldDB" id="F2NDI0"/>
<dbReference type="GO" id="GO:0016787">
    <property type="term" value="F:hydrolase activity"/>
    <property type="evidence" value="ECO:0007669"/>
    <property type="project" value="InterPro"/>
</dbReference>
<keyword evidence="3" id="KW-1185">Reference proteome</keyword>
<dbReference type="KEGG" id="dao:Desac_2435"/>
<dbReference type="Pfam" id="PF04851">
    <property type="entry name" value="ResIII"/>
    <property type="match status" value="1"/>
</dbReference>
<dbReference type="EMBL" id="CP002629">
    <property type="protein sequence ID" value="AEB10256.1"/>
    <property type="molecule type" value="Genomic_DNA"/>
</dbReference>
<reference evidence="2 3" key="1">
    <citation type="journal article" date="2011" name="Stand. Genomic Sci.">
        <title>Complete genome sequence of the acetate-degrading sulfate reducer Desulfobacca acetoxidans type strain (ASRB2).</title>
        <authorList>
            <person name="Goker M."/>
            <person name="Teshima H."/>
            <person name="Lapidus A."/>
            <person name="Nolan M."/>
            <person name="Lucas S."/>
            <person name="Hammon N."/>
            <person name="Deshpande S."/>
            <person name="Cheng J.F."/>
            <person name="Tapia R."/>
            <person name="Han C."/>
            <person name="Goodwin L."/>
            <person name="Pitluck S."/>
            <person name="Huntemann M."/>
            <person name="Liolios K."/>
            <person name="Ivanova N."/>
            <person name="Pagani I."/>
            <person name="Mavromatis K."/>
            <person name="Ovchinikova G."/>
            <person name="Pati A."/>
            <person name="Chen A."/>
            <person name="Palaniappan K."/>
            <person name="Land M."/>
            <person name="Hauser L."/>
            <person name="Brambilla E.M."/>
            <person name="Rohde M."/>
            <person name="Spring S."/>
            <person name="Detter J.C."/>
            <person name="Woyke T."/>
            <person name="Bristow J."/>
            <person name="Eisen J.A."/>
            <person name="Markowitz V."/>
            <person name="Hugenholtz P."/>
            <person name="Kyrpides N.C."/>
            <person name="Klenk H.P."/>
        </authorList>
    </citation>
    <scope>NUCLEOTIDE SEQUENCE [LARGE SCALE GENOMIC DNA]</scope>
    <source>
        <strain evidence="3">ATCC 700848 / DSM 11109 / ASRB2</strain>
    </source>
</reference>
<dbReference type="InterPro" id="IPR006935">
    <property type="entry name" value="Helicase/UvrB_N"/>
</dbReference>
<dbReference type="STRING" id="880072.Desac_2435"/>